<dbReference type="PANTHER" id="PTHR11969">
    <property type="entry name" value="MAX DIMERIZATION, MAD"/>
    <property type="match status" value="1"/>
</dbReference>
<feature type="compositionally biased region" description="Basic residues" evidence="6">
    <location>
        <begin position="35"/>
        <end position="45"/>
    </location>
</feature>
<evidence type="ECO:0000256" key="2">
    <source>
        <dbReference type="ARBA" id="ARBA00023015"/>
    </source>
</evidence>
<sequence>MSIAALIQAAEYLDRREREAEHGYASTLPLPHDLSRRRPKSKKSQGNRTTHNELEKNRRAHLRNCLEKLKEMVPLGPESSRHTTLGLLTKAKAFIK</sequence>
<evidence type="ECO:0000256" key="3">
    <source>
        <dbReference type="ARBA" id="ARBA00023125"/>
    </source>
</evidence>
<dbReference type="Proteomes" id="UP001497444">
    <property type="component" value="Unassembled WGS sequence"/>
</dbReference>
<evidence type="ECO:0000256" key="6">
    <source>
        <dbReference type="SAM" id="MobiDB-lite"/>
    </source>
</evidence>
<reference evidence="8" key="1">
    <citation type="submission" date="2024-02" db="EMBL/GenBank/DDBJ databases">
        <authorList>
            <consortium name="ELIXIR-Norway"/>
            <consortium name="Elixir Norway"/>
        </authorList>
    </citation>
    <scope>NUCLEOTIDE SEQUENCE</scope>
</reference>
<keyword evidence="9" id="KW-1185">Reference proteome</keyword>
<dbReference type="SUPFAM" id="SSF47459">
    <property type="entry name" value="HLH, helix-loop-helix DNA-binding domain"/>
    <property type="match status" value="1"/>
</dbReference>
<organism evidence="8 9">
    <name type="scientific">Sphagnum jensenii</name>
    <dbReference type="NCBI Taxonomy" id="128206"/>
    <lineage>
        <taxon>Eukaryota</taxon>
        <taxon>Viridiplantae</taxon>
        <taxon>Streptophyta</taxon>
        <taxon>Embryophyta</taxon>
        <taxon>Bryophyta</taxon>
        <taxon>Sphagnophytina</taxon>
        <taxon>Sphagnopsida</taxon>
        <taxon>Sphagnales</taxon>
        <taxon>Sphagnaceae</taxon>
        <taxon>Sphagnum</taxon>
    </lineage>
</organism>
<keyword evidence="3" id="KW-0238">DNA-binding</keyword>
<evidence type="ECO:0000313" key="9">
    <source>
        <dbReference type="Proteomes" id="UP001497444"/>
    </source>
</evidence>
<feature type="region of interest" description="Disordered" evidence="6">
    <location>
        <begin position="18"/>
        <end position="59"/>
    </location>
</feature>
<evidence type="ECO:0000313" key="8">
    <source>
        <dbReference type="EMBL" id="CAK9252632.1"/>
    </source>
</evidence>
<dbReference type="SMART" id="SM00353">
    <property type="entry name" value="HLH"/>
    <property type="match status" value="1"/>
</dbReference>
<evidence type="ECO:0000256" key="1">
    <source>
        <dbReference type="ARBA" id="ARBA00004123"/>
    </source>
</evidence>
<feature type="domain" description="BHLH" evidence="7">
    <location>
        <begin position="46"/>
        <end position="96"/>
    </location>
</feature>
<keyword evidence="4" id="KW-0804">Transcription</keyword>
<dbReference type="EMBL" id="CAXAQS010000678">
    <property type="protein sequence ID" value="CAK9252632.1"/>
    <property type="molecule type" value="Genomic_DNA"/>
</dbReference>
<name>A0ABP0VES0_9BRYO</name>
<evidence type="ECO:0000259" key="7">
    <source>
        <dbReference type="PROSITE" id="PS50888"/>
    </source>
</evidence>
<evidence type="ECO:0000256" key="5">
    <source>
        <dbReference type="ARBA" id="ARBA00023242"/>
    </source>
</evidence>
<keyword evidence="5" id="KW-0539">Nucleus</keyword>
<protein>
    <recommendedName>
        <fullName evidence="7">BHLH domain-containing protein</fullName>
    </recommendedName>
</protein>
<evidence type="ECO:0000256" key="4">
    <source>
        <dbReference type="ARBA" id="ARBA00023163"/>
    </source>
</evidence>
<dbReference type="Gene3D" id="4.10.280.10">
    <property type="entry name" value="Helix-loop-helix DNA-binding domain"/>
    <property type="match status" value="1"/>
</dbReference>
<comment type="subcellular location">
    <subcellularLocation>
        <location evidence="1">Nucleus</location>
    </subcellularLocation>
</comment>
<feature type="non-terminal residue" evidence="8">
    <location>
        <position position="96"/>
    </location>
</feature>
<keyword evidence="2" id="KW-0805">Transcription regulation</keyword>
<comment type="caution">
    <text evidence="8">The sequence shown here is derived from an EMBL/GenBank/DDBJ whole genome shotgun (WGS) entry which is preliminary data.</text>
</comment>
<dbReference type="InterPro" id="IPR011598">
    <property type="entry name" value="bHLH_dom"/>
</dbReference>
<proteinExistence type="predicted"/>
<dbReference type="InterPro" id="IPR036638">
    <property type="entry name" value="HLH_DNA-bd_sf"/>
</dbReference>
<gene>
    <name evidence="8" type="ORF">CSSPJE1EN1_LOCUS28010</name>
</gene>
<dbReference type="PANTHER" id="PTHR11969:SF54">
    <property type="entry name" value="MAD-LIKE PROTEIN 1"/>
    <property type="match status" value="1"/>
</dbReference>
<dbReference type="PROSITE" id="PS50888">
    <property type="entry name" value="BHLH"/>
    <property type="match status" value="1"/>
</dbReference>
<dbReference type="Pfam" id="PF00010">
    <property type="entry name" value="HLH"/>
    <property type="match status" value="1"/>
</dbReference>
<accession>A0ABP0VES0</accession>